<dbReference type="InterPro" id="IPR003016">
    <property type="entry name" value="2-oxoA_DH_lipoyl-BS"/>
</dbReference>
<keyword evidence="1" id="KW-0450">Lipoyl</keyword>
<evidence type="ECO:0000256" key="1">
    <source>
        <dbReference type="ARBA" id="ARBA00022823"/>
    </source>
</evidence>
<protein>
    <submittedName>
        <fullName evidence="4">Lipoyl domain-containing protein</fullName>
    </submittedName>
</protein>
<dbReference type="Proteomes" id="UP001500962">
    <property type="component" value="Unassembled WGS sequence"/>
</dbReference>
<reference evidence="4" key="2">
    <citation type="submission" date="2022-04" db="EMBL/GenBank/DDBJ databases">
        <title>Sequencing and genomic assembly of Halococcus dombrowskii.</title>
        <authorList>
            <person name="Lim S.W."/>
            <person name="MacLea K.S."/>
        </authorList>
    </citation>
    <scope>NUCLEOTIDE SEQUENCE</scope>
    <source>
        <strain evidence="4">H4</strain>
    </source>
</reference>
<dbReference type="EMBL" id="CP095005">
    <property type="protein sequence ID" value="UOO95096.1"/>
    <property type="molecule type" value="Genomic_DNA"/>
</dbReference>
<evidence type="ECO:0000259" key="2">
    <source>
        <dbReference type="PROSITE" id="PS50968"/>
    </source>
</evidence>
<dbReference type="InterPro" id="IPR011053">
    <property type="entry name" value="Single_hybrid_motif"/>
</dbReference>
<keyword evidence="5" id="KW-1185">Reference proteome</keyword>
<evidence type="ECO:0000313" key="4">
    <source>
        <dbReference type="EMBL" id="UOO95096.1"/>
    </source>
</evidence>
<dbReference type="InterPro" id="IPR000089">
    <property type="entry name" value="Biotin_lipoyl"/>
</dbReference>
<dbReference type="RefSeq" id="WP_244702313.1">
    <property type="nucleotide sequence ID" value="NZ_BAAADN010000017.1"/>
</dbReference>
<dbReference type="SUPFAM" id="SSF51230">
    <property type="entry name" value="Single hybrid motif"/>
    <property type="match status" value="1"/>
</dbReference>
<reference evidence="3" key="3">
    <citation type="submission" date="2023-12" db="EMBL/GenBank/DDBJ databases">
        <authorList>
            <person name="Sun Q."/>
            <person name="Inoue M."/>
        </authorList>
    </citation>
    <scope>NUCLEOTIDE SEQUENCE</scope>
    <source>
        <strain evidence="3">JCM 12289</strain>
    </source>
</reference>
<dbReference type="GeneID" id="71763012"/>
<evidence type="ECO:0000313" key="3">
    <source>
        <dbReference type="EMBL" id="GAA0455136.1"/>
    </source>
</evidence>
<dbReference type="KEGG" id="hdo:MUK72_14150"/>
<dbReference type="Proteomes" id="UP000830542">
    <property type="component" value="Chromosome"/>
</dbReference>
<dbReference type="EMBL" id="BAAADN010000017">
    <property type="protein sequence ID" value="GAA0455136.1"/>
    <property type="molecule type" value="Genomic_DNA"/>
</dbReference>
<proteinExistence type="predicted"/>
<dbReference type="AlphaFoldDB" id="A0AAV3SDA1"/>
<feature type="domain" description="Lipoyl-binding" evidence="2">
    <location>
        <begin position="6"/>
        <end position="84"/>
    </location>
</feature>
<name>A0AAV3SDA1_HALDO</name>
<dbReference type="CDD" id="cd06849">
    <property type="entry name" value="lipoyl_domain"/>
    <property type="match status" value="1"/>
</dbReference>
<reference evidence="3" key="1">
    <citation type="journal article" date="2014" name="Int. J. Syst. Evol. Microbiol.">
        <title>Complete genome sequence of Corynebacterium casei LMG S-19264T (=DSM 44701T), isolated from a smear-ripened cheese.</title>
        <authorList>
            <consortium name="US DOE Joint Genome Institute (JGI-PGF)"/>
            <person name="Walter F."/>
            <person name="Albersmeier A."/>
            <person name="Kalinowski J."/>
            <person name="Ruckert C."/>
        </authorList>
    </citation>
    <scope>NUCLEOTIDE SEQUENCE</scope>
    <source>
        <strain evidence="3">JCM 12289</strain>
    </source>
</reference>
<gene>
    <name evidence="3" type="ORF">GCM10008985_08690</name>
    <name evidence="4" type="ORF">MUK72_14150</name>
</gene>
<evidence type="ECO:0000313" key="5">
    <source>
        <dbReference type="Proteomes" id="UP000830542"/>
    </source>
</evidence>
<dbReference type="PROSITE" id="PS00189">
    <property type="entry name" value="LIPOYL"/>
    <property type="match status" value="1"/>
</dbReference>
<evidence type="ECO:0000313" key="6">
    <source>
        <dbReference type="Proteomes" id="UP001500962"/>
    </source>
</evidence>
<sequence length="87" mass="9525">MSDETVAVESETVWPADSDDVEEAIVSSWFVREGTTVTEGDPIAEIQIEKVSLDVPAPATGEVRELLVDEQGEFERGDTLAWISTDQ</sequence>
<organism evidence="3 6">
    <name type="scientific">Halococcus dombrowskii</name>
    <dbReference type="NCBI Taxonomy" id="179637"/>
    <lineage>
        <taxon>Archaea</taxon>
        <taxon>Methanobacteriati</taxon>
        <taxon>Methanobacteriota</taxon>
        <taxon>Stenosarchaea group</taxon>
        <taxon>Halobacteria</taxon>
        <taxon>Halobacteriales</taxon>
        <taxon>Halococcaceae</taxon>
        <taxon>Halococcus</taxon>
    </lineage>
</organism>
<dbReference type="Pfam" id="PF00364">
    <property type="entry name" value="Biotin_lipoyl"/>
    <property type="match status" value="1"/>
</dbReference>
<dbReference type="Gene3D" id="2.40.50.100">
    <property type="match status" value="1"/>
</dbReference>
<accession>A0AAV3SDA1</accession>
<dbReference type="PROSITE" id="PS50968">
    <property type="entry name" value="BIOTINYL_LIPOYL"/>
    <property type="match status" value="1"/>
</dbReference>